<protein>
    <submittedName>
        <fullName evidence="1">Uncharacterized protein</fullName>
    </submittedName>
</protein>
<dbReference type="AlphaFoldDB" id="A0A7S4KLL4"/>
<name>A0A7S4KLL4_9EUKA</name>
<proteinExistence type="predicted"/>
<sequence>MACFVRMRHSYNCRNGAYIKEFEEQNRNCTCYACKQLKEFPYQYSSSTSSYPPRSTSSSLFPCEHPFRRRLQGISPPIQSIFAMKPEIGEGMMKKLVVSMLTQVDENTEKVERRVVRQHGFVGKKDEEEGLQVLRSALFFFPEDEEVAALSKNHQKI</sequence>
<evidence type="ECO:0000313" key="1">
    <source>
        <dbReference type="EMBL" id="CAE2298890.1"/>
    </source>
</evidence>
<organism evidence="1">
    <name type="scientific">Paramoeba aestuarina</name>
    <dbReference type="NCBI Taxonomy" id="180227"/>
    <lineage>
        <taxon>Eukaryota</taxon>
        <taxon>Amoebozoa</taxon>
        <taxon>Discosea</taxon>
        <taxon>Flabellinia</taxon>
        <taxon>Dactylopodida</taxon>
        <taxon>Paramoebidae</taxon>
        <taxon>Paramoeba</taxon>
    </lineage>
</organism>
<dbReference type="EMBL" id="HBKR01012540">
    <property type="protein sequence ID" value="CAE2298890.1"/>
    <property type="molecule type" value="Transcribed_RNA"/>
</dbReference>
<reference evidence="1" key="1">
    <citation type="submission" date="2021-01" db="EMBL/GenBank/DDBJ databases">
        <authorList>
            <person name="Corre E."/>
            <person name="Pelletier E."/>
            <person name="Niang G."/>
            <person name="Scheremetjew M."/>
            <person name="Finn R."/>
            <person name="Kale V."/>
            <person name="Holt S."/>
            <person name="Cochrane G."/>
            <person name="Meng A."/>
            <person name="Brown T."/>
            <person name="Cohen L."/>
        </authorList>
    </citation>
    <scope>NUCLEOTIDE SEQUENCE</scope>
    <source>
        <strain evidence="1">SoJaBio B1-5/56/2</strain>
    </source>
</reference>
<accession>A0A7S4KLL4</accession>
<gene>
    <name evidence="1" type="ORF">NAES01612_LOCUS8310</name>
</gene>